<dbReference type="AlphaFoldDB" id="A0A517PSU5"/>
<proteinExistence type="predicted"/>
<protein>
    <submittedName>
        <fullName evidence="2">Uncharacterized protein</fullName>
    </submittedName>
</protein>
<keyword evidence="1" id="KW-0472">Membrane</keyword>
<dbReference type="PROSITE" id="PS51257">
    <property type="entry name" value="PROKAR_LIPOPROTEIN"/>
    <property type="match status" value="1"/>
</dbReference>
<keyword evidence="1" id="KW-1133">Transmembrane helix</keyword>
<dbReference type="OrthoDB" id="301370at2"/>
<dbReference type="EMBL" id="CP036266">
    <property type="protein sequence ID" value="QDT22438.1"/>
    <property type="molecule type" value="Genomic_DNA"/>
</dbReference>
<evidence type="ECO:0000256" key="1">
    <source>
        <dbReference type="SAM" id="Phobius"/>
    </source>
</evidence>
<organism evidence="2 3">
    <name type="scientific">Gimesia chilikensis</name>
    <dbReference type="NCBI Taxonomy" id="2605989"/>
    <lineage>
        <taxon>Bacteria</taxon>
        <taxon>Pseudomonadati</taxon>
        <taxon>Planctomycetota</taxon>
        <taxon>Planctomycetia</taxon>
        <taxon>Planctomycetales</taxon>
        <taxon>Planctomycetaceae</taxon>
        <taxon>Gimesia</taxon>
    </lineage>
</organism>
<reference evidence="2 3" key="1">
    <citation type="submission" date="2019-02" db="EMBL/GenBank/DDBJ databases">
        <title>Deep-cultivation of Planctomycetes and their phenomic and genomic characterization uncovers novel biology.</title>
        <authorList>
            <person name="Wiegand S."/>
            <person name="Jogler M."/>
            <person name="Boedeker C."/>
            <person name="Pinto D."/>
            <person name="Vollmers J."/>
            <person name="Rivas-Marin E."/>
            <person name="Kohn T."/>
            <person name="Peeters S.H."/>
            <person name="Heuer A."/>
            <person name="Rast P."/>
            <person name="Oberbeckmann S."/>
            <person name="Bunk B."/>
            <person name="Jeske O."/>
            <person name="Meyerdierks A."/>
            <person name="Storesund J.E."/>
            <person name="Kallscheuer N."/>
            <person name="Luecker S."/>
            <person name="Lage O.M."/>
            <person name="Pohl T."/>
            <person name="Merkel B.J."/>
            <person name="Hornburger P."/>
            <person name="Mueller R.-W."/>
            <person name="Bruemmer F."/>
            <person name="Labrenz M."/>
            <person name="Spormann A.M."/>
            <person name="Op den Camp H."/>
            <person name="Overmann J."/>
            <person name="Amann R."/>
            <person name="Jetten M.S.M."/>
            <person name="Mascher T."/>
            <person name="Medema M.H."/>
            <person name="Devos D.P."/>
            <person name="Kaster A.-K."/>
            <person name="Ovreas L."/>
            <person name="Rohde M."/>
            <person name="Galperin M.Y."/>
            <person name="Jogler C."/>
        </authorList>
    </citation>
    <scope>NUCLEOTIDE SEQUENCE [LARGE SCALE GENOMIC DNA]</scope>
    <source>
        <strain evidence="2 3">HG66A1</strain>
    </source>
</reference>
<sequence>MDSHPKDTREAQLLEHTLHSISFWTVACLIAGCFLGWPLLLALPATLWGMWQFYFQTNED</sequence>
<evidence type="ECO:0000313" key="2">
    <source>
        <dbReference type="EMBL" id="QDT22438.1"/>
    </source>
</evidence>
<keyword evidence="3" id="KW-1185">Reference proteome</keyword>
<dbReference type="RefSeq" id="WP_145188273.1">
    <property type="nucleotide sequence ID" value="NZ_CP036266.1"/>
</dbReference>
<keyword evidence="1" id="KW-0812">Transmembrane</keyword>
<gene>
    <name evidence="2" type="ORF">HG66A1_42460</name>
</gene>
<accession>A0A517PSU5</accession>
<name>A0A517PSU5_9PLAN</name>
<dbReference type="Proteomes" id="UP000320421">
    <property type="component" value="Chromosome"/>
</dbReference>
<feature type="transmembrane region" description="Helical" evidence="1">
    <location>
        <begin position="21"/>
        <end position="43"/>
    </location>
</feature>
<evidence type="ECO:0000313" key="3">
    <source>
        <dbReference type="Proteomes" id="UP000320421"/>
    </source>
</evidence>